<keyword evidence="7" id="KW-1185">Reference proteome</keyword>
<dbReference type="AlphaFoldDB" id="A0A1K2IFK4"/>
<evidence type="ECO:0000313" key="6">
    <source>
        <dbReference type="EMBL" id="SFZ91204.1"/>
    </source>
</evidence>
<organism evidence="6 7">
    <name type="scientific">Chryseobacterium limigenitum</name>
    <dbReference type="NCBI Taxonomy" id="1612149"/>
    <lineage>
        <taxon>Bacteria</taxon>
        <taxon>Pseudomonadati</taxon>
        <taxon>Bacteroidota</taxon>
        <taxon>Flavobacteriia</taxon>
        <taxon>Flavobacteriales</taxon>
        <taxon>Weeksellaceae</taxon>
        <taxon>Chryseobacterium group</taxon>
        <taxon>Chryseobacterium</taxon>
    </lineage>
</organism>
<dbReference type="Proteomes" id="UP000182034">
    <property type="component" value="Unassembled WGS sequence"/>
</dbReference>
<dbReference type="RefSeq" id="WP_072407305.1">
    <property type="nucleotide sequence ID" value="NZ_FPKW01000002.1"/>
</dbReference>
<proteinExistence type="inferred from homology"/>
<dbReference type="InterPro" id="IPR036249">
    <property type="entry name" value="Thioredoxin-like_sf"/>
</dbReference>
<sequence length="227" mass="25969">MSKNNKTNKSAKRKVIIPLAVIALLFLGIGVGVSYFKRNLYTVMKVPDFELTDQNNKKITNKDMLGKVYLVEFFFSRCPTICPVMNSNMRAIEDDINNPDFGIISISIDPENDTPELLKQHAKRIGVKSPNWHFLTGNRYYIGKVADQFNIYVGDKEDEGENLNHSGMIALVDKEGNIRCRYNKDNMPILYYSGLNYEDAEGKVPKLTGKYHPDREILIEDIKKLLK</sequence>
<dbReference type="SUPFAM" id="SSF52833">
    <property type="entry name" value="Thioredoxin-like"/>
    <property type="match status" value="1"/>
</dbReference>
<feature type="binding site" evidence="3">
    <location>
        <position position="165"/>
    </location>
    <ligand>
        <name>Cu cation</name>
        <dbReference type="ChEBI" id="CHEBI:23378"/>
    </ligand>
</feature>
<dbReference type="STRING" id="1612149.SAMN05216324_102182"/>
<accession>A0A1K2IFK4</accession>
<evidence type="ECO:0000256" key="1">
    <source>
        <dbReference type="ARBA" id="ARBA00010996"/>
    </source>
</evidence>
<dbReference type="GO" id="GO:0046872">
    <property type="term" value="F:metal ion binding"/>
    <property type="evidence" value="ECO:0007669"/>
    <property type="project" value="UniProtKB-KW"/>
</dbReference>
<feature type="disulfide bond" description="Redox-active" evidence="4">
    <location>
        <begin position="78"/>
        <end position="82"/>
    </location>
</feature>
<comment type="similarity">
    <text evidence="1">Belongs to the SCO1/2 family.</text>
</comment>
<keyword evidence="2 3" id="KW-0186">Copper</keyword>
<feature type="binding site" evidence="3">
    <location>
        <position position="82"/>
    </location>
    <ligand>
        <name>Cu cation</name>
        <dbReference type="ChEBI" id="CHEBI:23378"/>
    </ligand>
</feature>
<dbReference type="EMBL" id="FPKW01000002">
    <property type="protein sequence ID" value="SFZ91204.1"/>
    <property type="molecule type" value="Genomic_DNA"/>
</dbReference>
<reference evidence="7" key="1">
    <citation type="submission" date="2016-10" db="EMBL/GenBank/DDBJ databases">
        <authorList>
            <person name="Varghese N."/>
            <person name="Submissions S."/>
        </authorList>
    </citation>
    <scope>NUCLEOTIDE SEQUENCE [LARGE SCALE GENOMIC DNA]</scope>
    <source>
        <strain evidence="7">SUR2</strain>
    </source>
</reference>
<evidence type="ECO:0000259" key="5">
    <source>
        <dbReference type="PROSITE" id="PS51352"/>
    </source>
</evidence>
<protein>
    <submittedName>
        <fullName evidence="6">Protein SCO1/2</fullName>
    </submittedName>
</protein>
<dbReference type="PANTHER" id="PTHR12151">
    <property type="entry name" value="ELECTRON TRANSPORT PROTIN SCO1/SENC FAMILY MEMBER"/>
    <property type="match status" value="1"/>
</dbReference>
<gene>
    <name evidence="6" type="ORF">SAMN05216324_102182</name>
</gene>
<evidence type="ECO:0000256" key="4">
    <source>
        <dbReference type="PIRSR" id="PIRSR603782-2"/>
    </source>
</evidence>
<keyword evidence="3" id="KW-0479">Metal-binding</keyword>
<dbReference type="InterPro" id="IPR003782">
    <property type="entry name" value="SCO1/SenC"/>
</dbReference>
<feature type="binding site" evidence="3">
    <location>
        <position position="78"/>
    </location>
    <ligand>
        <name>Cu cation</name>
        <dbReference type="ChEBI" id="CHEBI:23378"/>
    </ligand>
</feature>
<dbReference type="OrthoDB" id="9811998at2"/>
<evidence type="ECO:0000256" key="3">
    <source>
        <dbReference type="PIRSR" id="PIRSR603782-1"/>
    </source>
</evidence>
<evidence type="ECO:0000313" key="7">
    <source>
        <dbReference type="Proteomes" id="UP000182034"/>
    </source>
</evidence>
<dbReference type="PROSITE" id="PS51352">
    <property type="entry name" value="THIOREDOXIN_2"/>
    <property type="match status" value="1"/>
</dbReference>
<dbReference type="InterPro" id="IPR013766">
    <property type="entry name" value="Thioredoxin_domain"/>
</dbReference>
<evidence type="ECO:0000256" key="2">
    <source>
        <dbReference type="ARBA" id="ARBA00023008"/>
    </source>
</evidence>
<dbReference type="CDD" id="cd02968">
    <property type="entry name" value="SCO"/>
    <property type="match status" value="1"/>
</dbReference>
<dbReference type="PANTHER" id="PTHR12151:SF25">
    <property type="entry name" value="LINALOOL DEHYDRATASE_ISOMERASE DOMAIN-CONTAINING PROTEIN"/>
    <property type="match status" value="1"/>
</dbReference>
<dbReference type="Pfam" id="PF02630">
    <property type="entry name" value="SCO1-SenC"/>
    <property type="match status" value="1"/>
</dbReference>
<name>A0A1K2IFK4_9FLAO</name>
<feature type="domain" description="Thioredoxin" evidence="5">
    <location>
        <begin position="40"/>
        <end position="209"/>
    </location>
</feature>
<dbReference type="Gene3D" id="3.40.30.10">
    <property type="entry name" value="Glutaredoxin"/>
    <property type="match status" value="1"/>
</dbReference>
<keyword evidence="4" id="KW-1015">Disulfide bond</keyword>